<proteinExistence type="inferred from homology"/>
<dbReference type="PANTHER" id="PTHR31636">
    <property type="entry name" value="OSJNBA0084A10.13 PROTEIN-RELATED"/>
    <property type="match status" value="1"/>
</dbReference>
<feature type="short sequence motif" description="VHIID" evidence="3">
    <location>
        <begin position="212"/>
        <end position="216"/>
    </location>
</feature>
<dbReference type="OrthoDB" id="1913536at2759"/>
<dbReference type="Pfam" id="PF03514">
    <property type="entry name" value="GRAS"/>
    <property type="match status" value="1"/>
</dbReference>
<reference evidence="5 6" key="1">
    <citation type="journal article" date="2017" name="Nature">
        <title>The Apostasia genome and the evolution of orchids.</title>
        <authorList>
            <person name="Zhang G.Q."/>
            <person name="Liu K.W."/>
            <person name="Li Z."/>
            <person name="Lohaus R."/>
            <person name="Hsiao Y.Y."/>
            <person name="Niu S.C."/>
            <person name="Wang J.Y."/>
            <person name="Lin Y.C."/>
            <person name="Xu Q."/>
            <person name="Chen L.J."/>
            <person name="Yoshida K."/>
            <person name="Fujiwara S."/>
            <person name="Wang Z.W."/>
            <person name="Zhang Y.Q."/>
            <person name="Mitsuda N."/>
            <person name="Wang M."/>
            <person name="Liu G.H."/>
            <person name="Pecoraro L."/>
            <person name="Huang H.X."/>
            <person name="Xiao X.J."/>
            <person name="Lin M."/>
            <person name="Wu X.Y."/>
            <person name="Wu W.L."/>
            <person name="Chen Y.Y."/>
            <person name="Chang S.B."/>
            <person name="Sakamoto S."/>
            <person name="Ohme-Takagi M."/>
            <person name="Yagi M."/>
            <person name="Zeng S.J."/>
            <person name="Shen C.Y."/>
            <person name="Yeh C.M."/>
            <person name="Luo Y.B."/>
            <person name="Tsai W.C."/>
            <person name="Van de Peer Y."/>
            <person name="Liu Z.J."/>
        </authorList>
    </citation>
    <scope>NUCLEOTIDE SEQUENCE [LARGE SCALE GENOMIC DNA]</scope>
    <source>
        <strain evidence="6">cv. Shenzhen</strain>
        <tissue evidence="5">Stem</tissue>
    </source>
</reference>
<gene>
    <name evidence="5" type="primary">SHR1</name>
    <name evidence="5" type="ORF">AXF42_Ash009128</name>
</gene>
<evidence type="ECO:0000256" key="4">
    <source>
        <dbReference type="SAM" id="MobiDB-lite"/>
    </source>
</evidence>
<feature type="compositionally biased region" description="Low complexity" evidence="4">
    <location>
        <begin position="19"/>
        <end position="35"/>
    </location>
</feature>
<dbReference type="Proteomes" id="UP000236161">
    <property type="component" value="Unassembled WGS sequence"/>
</dbReference>
<protein>
    <submittedName>
        <fullName evidence="5">Protein short root 1</fullName>
    </submittedName>
</protein>
<evidence type="ECO:0000256" key="1">
    <source>
        <dbReference type="ARBA" id="ARBA00023015"/>
    </source>
</evidence>
<evidence type="ECO:0000313" key="5">
    <source>
        <dbReference type="EMBL" id="PKA53632.1"/>
    </source>
</evidence>
<keyword evidence="6" id="KW-1185">Reference proteome</keyword>
<keyword evidence="1" id="KW-0805">Transcription regulation</keyword>
<keyword evidence="2" id="KW-0804">Transcription</keyword>
<feature type="region of interest" description="Leucine repeat II (LRII)" evidence="3">
    <location>
        <begin position="262"/>
        <end position="294"/>
    </location>
</feature>
<evidence type="ECO:0000256" key="2">
    <source>
        <dbReference type="ARBA" id="ARBA00023163"/>
    </source>
</evidence>
<accession>A0A2I0ADJ5</accession>
<dbReference type="PROSITE" id="PS50985">
    <property type="entry name" value="GRAS"/>
    <property type="match status" value="1"/>
</dbReference>
<name>A0A2I0ADJ5_9ASPA</name>
<sequence>MDTLFRLVSHHQSSDHHQQQSSLNSSRTSTTSDRSPFFFLPQDDDDEECGNTHHPSALSMDDDLSSSSSPSKHLLPPPPPFLSNPNPHRRWAPDLLLACARAAASRDGSLVQHLLWALNELSSPFGDLDQKLASYFLQALFSRLTSSGRRTLRTLSSASDRAASFDSTRRTLLRFQELSPWSSFGHVAANGAILESFLDAAGDPAAPTPARLHILDLSSTFCTQWPTLLEALATRSADDTPHLSITTVVPSAAAGAQRVMREIGARMEKFARLMGVPFRFSVIHHPADADLSAVDIDCLVDGGSALAVNCVNSLRNVSPAGRRREALLAKIRRLRPRVVTLVEEEADLSSDAGDGGDEGFLKGFEEALRFFSAYFDSLEESFPKTSNERLALERAAGRAVVDLVACAATESTERRDTAAGWSRRMRHAGFSPAEFSEDVSDDVRALLRRYREGWSMRPAVEEADESSSSGGGEAAGIFLSWKEQPVVWASAWKP</sequence>
<dbReference type="STRING" id="1088818.A0A2I0ADJ5"/>
<feature type="region of interest" description="SAW" evidence="3">
    <location>
        <begin position="405"/>
        <end position="493"/>
    </location>
</feature>
<dbReference type="AlphaFoldDB" id="A0A2I0ADJ5"/>
<comment type="caution">
    <text evidence="3">Lacks conserved residue(s) required for the propagation of feature annotation.</text>
</comment>
<comment type="similarity">
    <text evidence="3">Belongs to the GRAS family.</text>
</comment>
<evidence type="ECO:0000256" key="3">
    <source>
        <dbReference type="PROSITE-ProRule" id="PRU01191"/>
    </source>
</evidence>
<evidence type="ECO:0000313" key="6">
    <source>
        <dbReference type="Proteomes" id="UP000236161"/>
    </source>
</evidence>
<organism evidence="5 6">
    <name type="scientific">Apostasia shenzhenica</name>
    <dbReference type="NCBI Taxonomy" id="1088818"/>
    <lineage>
        <taxon>Eukaryota</taxon>
        <taxon>Viridiplantae</taxon>
        <taxon>Streptophyta</taxon>
        <taxon>Embryophyta</taxon>
        <taxon>Tracheophyta</taxon>
        <taxon>Spermatophyta</taxon>
        <taxon>Magnoliopsida</taxon>
        <taxon>Liliopsida</taxon>
        <taxon>Asparagales</taxon>
        <taxon>Orchidaceae</taxon>
        <taxon>Apostasioideae</taxon>
        <taxon>Apostasia</taxon>
    </lineage>
</organism>
<feature type="region of interest" description="Disordered" evidence="4">
    <location>
        <begin position="1"/>
        <end position="86"/>
    </location>
</feature>
<dbReference type="InterPro" id="IPR005202">
    <property type="entry name" value="TF_GRAS"/>
</dbReference>
<dbReference type="EMBL" id="KZ451993">
    <property type="protein sequence ID" value="PKA53632.1"/>
    <property type="molecule type" value="Genomic_DNA"/>
</dbReference>
<feature type="compositionally biased region" description="Low complexity" evidence="4">
    <location>
        <begin position="55"/>
        <end position="74"/>
    </location>
</feature>